<dbReference type="GO" id="GO:0032259">
    <property type="term" value="P:methylation"/>
    <property type="evidence" value="ECO:0007669"/>
    <property type="project" value="UniProtKB-KW"/>
</dbReference>
<dbReference type="SUPFAM" id="SSF53335">
    <property type="entry name" value="S-adenosyl-L-methionine-dependent methyltransferases"/>
    <property type="match status" value="1"/>
</dbReference>
<comment type="caution">
    <text evidence="1">The sequence shown here is derived from an EMBL/GenBank/DDBJ whole genome shotgun (WGS) entry which is preliminary data.</text>
</comment>
<proteinExistence type="predicted"/>
<protein>
    <submittedName>
        <fullName evidence="1">Class I SAM-dependent methyltransferase</fullName>
    </submittedName>
</protein>
<keyword evidence="1" id="KW-0808">Transferase</keyword>
<dbReference type="RefSeq" id="WP_196262758.1">
    <property type="nucleotide sequence ID" value="NZ_JADQDN010000002.1"/>
</dbReference>
<sequence length="217" mass="24646">MSSALASFQETARLLYAEASPLVRFMQRGRPYICPMDLLVRQVPAGAQIFDIGCGSGLLSLHLVRTNHIRGSMGVDTSSDAIESARRAAANLSDQLRGRTQFEVVNGTDDWPDSQFDAVMMIDMMHHVPVSIRRTLFLEAAQRVKRGGRLIYKDMRSQPVWRASMNRLHDLVMARQWITYCPSETVREWAGEAGLKLSLHQTYDALWYAHELMSFDR</sequence>
<evidence type="ECO:0000313" key="1">
    <source>
        <dbReference type="EMBL" id="MBF9195365.1"/>
    </source>
</evidence>
<accession>A0ABS0HQ85</accession>
<dbReference type="CDD" id="cd02440">
    <property type="entry name" value="AdoMet_MTases"/>
    <property type="match status" value="1"/>
</dbReference>
<keyword evidence="2" id="KW-1185">Reference proteome</keyword>
<dbReference type="Pfam" id="PF13489">
    <property type="entry name" value="Methyltransf_23"/>
    <property type="match status" value="1"/>
</dbReference>
<dbReference type="EMBL" id="JADQDN010000002">
    <property type="protein sequence ID" value="MBF9195365.1"/>
    <property type="molecule type" value="Genomic_DNA"/>
</dbReference>
<dbReference type="InterPro" id="IPR029063">
    <property type="entry name" value="SAM-dependent_MTases_sf"/>
</dbReference>
<reference evidence="1 2" key="1">
    <citation type="submission" date="2020-11" db="EMBL/GenBank/DDBJ databases">
        <authorList>
            <person name="Kim M.K."/>
        </authorList>
    </citation>
    <scope>NUCLEOTIDE SEQUENCE [LARGE SCALE GENOMIC DNA]</scope>
    <source>
        <strain evidence="1 2">BT290</strain>
    </source>
</reference>
<organism evidence="1 2">
    <name type="scientific">Microvirga terrestris</name>
    <dbReference type="NCBI Taxonomy" id="2791024"/>
    <lineage>
        <taxon>Bacteria</taxon>
        <taxon>Pseudomonadati</taxon>
        <taxon>Pseudomonadota</taxon>
        <taxon>Alphaproteobacteria</taxon>
        <taxon>Hyphomicrobiales</taxon>
        <taxon>Methylobacteriaceae</taxon>
        <taxon>Microvirga</taxon>
    </lineage>
</organism>
<keyword evidence="1" id="KW-0489">Methyltransferase</keyword>
<evidence type="ECO:0000313" key="2">
    <source>
        <dbReference type="Proteomes" id="UP000611708"/>
    </source>
</evidence>
<dbReference type="GO" id="GO:0008168">
    <property type="term" value="F:methyltransferase activity"/>
    <property type="evidence" value="ECO:0007669"/>
    <property type="project" value="UniProtKB-KW"/>
</dbReference>
<name>A0ABS0HQ85_9HYPH</name>
<dbReference type="Proteomes" id="UP000611708">
    <property type="component" value="Unassembled WGS sequence"/>
</dbReference>
<gene>
    <name evidence="1" type="ORF">I2H36_04910</name>
</gene>
<dbReference type="PANTHER" id="PTHR43861">
    <property type="entry name" value="TRANS-ACONITATE 2-METHYLTRANSFERASE-RELATED"/>
    <property type="match status" value="1"/>
</dbReference>
<dbReference type="Gene3D" id="3.40.50.150">
    <property type="entry name" value="Vaccinia Virus protein VP39"/>
    <property type="match status" value="1"/>
</dbReference>